<protein>
    <submittedName>
        <fullName evidence="2">DUF1554 domain-containing protein</fullName>
    </submittedName>
</protein>
<dbReference type="OrthoDB" id="324949at2"/>
<dbReference type="InterPro" id="IPR016186">
    <property type="entry name" value="C-type_lectin-like/link_sf"/>
</dbReference>
<sequence>MSKERWNGLSFTSMGNILLFFASLLLIQCSKLTMNNPCDPSAKDYAVGLVYKMVTSDRKTFCEINIKNDVSVESSCRTCRIFVTADPYSGALGGIAGADNKCNIDGNKPNTGIYKAFLSDSIARWACITANCSGGPSEHQNWVLQPNKDYVRATSLIPIGTTNSNGLLLTQTNAVTTTGVTTWLGFRSNWITEPSLHCDDWIQGTNTFTGTLNDQSTNPIIGAASNLCNNSHSLVCVEQ</sequence>
<dbReference type="Gene3D" id="3.10.100.10">
    <property type="entry name" value="Mannose-Binding Protein A, subunit A"/>
    <property type="match status" value="1"/>
</dbReference>
<proteinExistence type="predicted"/>
<evidence type="ECO:0000313" key="2">
    <source>
        <dbReference type="EMBL" id="TGL45600.1"/>
    </source>
</evidence>
<dbReference type="EMBL" id="RQGA01000002">
    <property type="protein sequence ID" value="TGL45600.1"/>
    <property type="molecule type" value="Genomic_DNA"/>
</dbReference>
<dbReference type="RefSeq" id="WP_135575459.1">
    <property type="nucleotide sequence ID" value="NZ_RQGA01000002.1"/>
</dbReference>
<comment type="caution">
    <text evidence="2">The sequence shown here is derived from an EMBL/GenBank/DDBJ whole genome shotgun (WGS) entry which is preliminary data.</text>
</comment>
<dbReference type="InterPro" id="IPR016187">
    <property type="entry name" value="CTDL_fold"/>
</dbReference>
<name>A0A4R9JLQ7_9LEPT</name>
<evidence type="ECO:0000259" key="1">
    <source>
        <dbReference type="Pfam" id="PF07588"/>
    </source>
</evidence>
<dbReference type="Proteomes" id="UP000298125">
    <property type="component" value="Unassembled WGS sequence"/>
</dbReference>
<feature type="domain" description="DUF1554" evidence="1">
    <location>
        <begin position="88"/>
        <end position="215"/>
    </location>
</feature>
<keyword evidence="3" id="KW-1185">Reference proteome</keyword>
<evidence type="ECO:0000313" key="3">
    <source>
        <dbReference type="Proteomes" id="UP000298125"/>
    </source>
</evidence>
<dbReference type="InterPro" id="IPR011448">
    <property type="entry name" value="DUF1554"/>
</dbReference>
<dbReference type="Pfam" id="PF07588">
    <property type="entry name" value="DUF1554"/>
    <property type="match status" value="1"/>
</dbReference>
<dbReference type="AlphaFoldDB" id="A0A4R9JLQ7"/>
<organism evidence="2 3">
    <name type="scientific">Leptospira perdikensis</name>
    <dbReference type="NCBI Taxonomy" id="2484948"/>
    <lineage>
        <taxon>Bacteria</taxon>
        <taxon>Pseudomonadati</taxon>
        <taxon>Spirochaetota</taxon>
        <taxon>Spirochaetia</taxon>
        <taxon>Leptospirales</taxon>
        <taxon>Leptospiraceae</taxon>
        <taxon>Leptospira</taxon>
    </lineage>
</organism>
<accession>A0A4R9JLQ7</accession>
<gene>
    <name evidence="2" type="ORF">EHQ49_00960</name>
</gene>
<reference evidence="2" key="1">
    <citation type="journal article" date="2019" name="PLoS Negl. Trop. Dis.">
        <title>Revisiting the worldwide diversity of Leptospira species in the environment.</title>
        <authorList>
            <person name="Vincent A.T."/>
            <person name="Schiettekatte O."/>
            <person name="Bourhy P."/>
            <person name="Veyrier F.J."/>
            <person name="Picardeau M."/>
        </authorList>
    </citation>
    <scope>NUCLEOTIDE SEQUENCE [LARGE SCALE GENOMIC DNA]</scope>
    <source>
        <strain evidence="2">201702692</strain>
    </source>
</reference>
<dbReference type="SUPFAM" id="SSF56436">
    <property type="entry name" value="C-type lectin-like"/>
    <property type="match status" value="1"/>
</dbReference>